<evidence type="ECO:0000256" key="5">
    <source>
        <dbReference type="ARBA" id="ARBA00022679"/>
    </source>
</evidence>
<evidence type="ECO:0000256" key="7">
    <source>
        <dbReference type="ARBA" id="ARBA00022777"/>
    </source>
</evidence>
<evidence type="ECO:0000256" key="4">
    <source>
        <dbReference type="ARBA" id="ARBA00022553"/>
    </source>
</evidence>
<dbReference type="GO" id="GO:0000156">
    <property type="term" value="F:phosphorelay response regulator activity"/>
    <property type="evidence" value="ECO:0007669"/>
    <property type="project" value="TreeGrafter"/>
</dbReference>
<evidence type="ECO:0000259" key="14">
    <source>
        <dbReference type="PROSITE" id="PS50839"/>
    </source>
</evidence>
<dbReference type="InterPro" id="IPR042240">
    <property type="entry name" value="CHASE_sf"/>
</dbReference>
<comment type="caution">
    <text evidence="15">The sequence shown here is derived from an EMBL/GenBank/DDBJ whole genome shotgun (WGS) entry which is preliminary data.</text>
</comment>
<evidence type="ECO:0000256" key="2">
    <source>
        <dbReference type="ARBA" id="ARBA00004370"/>
    </source>
</evidence>
<dbReference type="InterPro" id="IPR050351">
    <property type="entry name" value="BphY/WalK/GraS-like"/>
</dbReference>
<keyword evidence="9 10" id="KW-0472">Membrane</keyword>
<sequence>MPRSPRGAPATTDRSRQSLRRGYVLAVVVLIGSLLMVWLYAREAGERERSARQAEFAAGSSEIAMLLRQRLLHYELALRGGVSLYWSVSRPTERQWRDYVGGLDIERQFRGLLGLGYVPYLRRSDLEALQLAMRDEGKGLFQIRPHGVREIYGPILLLEPQTLANRSALGYDMFSEAARHRAMAAARDTGEIRLSAPVRLIQQGDGDDRGGLLMYAPVYANGIQPGNMLARRTAMSGWVYAPFQTQAFIDSALQPFRAGQFVRITDIGDGAGAGTLVHEDRGFTDATSADLLRHSETFDLYGRRWRIDFQSSPALPETATRGPSGLQATIGAGLIASLLLFAVVLALAHTQSRAERLAEAMSESYRRSEQRFRNAMLYSGSGIALLDRGGRIVEANPALARILGVSPGALPGTPFAAQFVDPGGEDGFADEEGDGTRPVTRQLRRSDGDLRLVQLVHSPVPGDVGSDVAELAQVDDVTDRLRAEREVRMLNRTLEARVEQRTRELTMANHELESFAYSVSHDLRAPLRTVEGFSRLLGERFAAAIGEDGRDYLTRVRNAANRMDALIDALLKMSRITREPLQHADVDLGRLAADVVAELRQGDPARKVEVAIDPDLHAAGDPALLRNLLQNLLGNAWKFTAGRDDARIDFGRDPGEGDDAPGMAGFFVRDNGAGFDPAYASKLFRPFQRLHGNDEYEGHGIGLATVKRIVERHGGTIRAEGAVGEGATFRFMLPRQEEGANPG</sequence>
<keyword evidence="6 10" id="KW-0812">Transmembrane</keyword>
<comment type="subcellular location">
    <subcellularLocation>
        <location evidence="2">Membrane</location>
    </subcellularLocation>
</comment>
<dbReference type="OrthoDB" id="9808408at2"/>
<dbReference type="InterPro" id="IPR000700">
    <property type="entry name" value="PAS-assoc_C"/>
</dbReference>
<dbReference type="GO" id="GO:0000155">
    <property type="term" value="F:phosphorelay sensor kinase activity"/>
    <property type="evidence" value="ECO:0007669"/>
    <property type="project" value="InterPro"/>
</dbReference>
<evidence type="ECO:0000256" key="10">
    <source>
        <dbReference type="SAM" id="Phobius"/>
    </source>
</evidence>
<evidence type="ECO:0000256" key="8">
    <source>
        <dbReference type="ARBA" id="ARBA00022989"/>
    </source>
</evidence>
<comment type="catalytic activity">
    <reaction evidence="1">
        <text>ATP + protein L-histidine = ADP + protein N-phospho-L-histidine.</text>
        <dbReference type="EC" id="2.7.13.3"/>
    </reaction>
</comment>
<dbReference type="GO" id="GO:0005886">
    <property type="term" value="C:plasma membrane"/>
    <property type="evidence" value="ECO:0007669"/>
    <property type="project" value="UniProtKB-ARBA"/>
</dbReference>
<dbReference type="PROSITE" id="PS50109">
    <property type="entry name" value="HIS_KIN"/>
    <property type="match status" value="1"/>
</dbReference>
<dbReference type="InterPro" id="IPR003661">
    <property type="entry name" value="HisK_dim/P_dom"/>
</dbReference>
<dbReference type="PROSITE" id="PS50113">
    <property type="entry name" value="PAC"/>
    <property type="match status" value="1"/>
</dbReference>
<evidence type="ECO:0000313" key="16">
    <source>
        <dbReference type="Proteomes" id="UP000319980"/>
    </source>
</evidence>
<dbReference type="SMART" id="SM00388">
    <property type="entry name" value="HisKA"/>
    <property type="match status" value="1"/>
</dbReference>
<dbReference type="NCBIfam" id="TIGR00229">
    <property type="entry name" value="sensory_box"/>
    <property type="match status" value="1"/>
</dbReference>
<dbReference type="InterPro" id="IPR006189">
    <property type="entry name" value="CHASE_dom"/>
</dbReference>
<organism evidence="15 16">
    <name type="scientific">Luteimonas marina</name>
    <dbReference type="NCBI Taxonomy" id="488485"/>
    <lineage>
        <taxon>Bacteria</taxon>
        <taxon>Pseudomonadati</taxon>
        <taxon>Pseudomonadota</taxon>
        <taxon>Gammaproteobacteria</taxon>
        <taxon>Lysobacterales</taxon>
        <taxon>Lysobacteraceae</taxon>
        <taxon>Luteimonas</taxon>
    </lineage>
</organism>
<dbReference type="InterPro" id="IPR000014">
    <property type="entry name" value="PAS"/>
</dbReference>
<proteinExistence type="predicted"/>
<dbReference type="InterPro" id="IPR004358">
    <property type="entry name" value="Sig_transdc_His_kin-like_C"/>
</dbReference>
<dbReference type="Pfam" id="PF02518">
    <property type="entry name" value="HATPase_c"/>
    <property type="match status" value="1"/>
</dbReference>
<dbReference type="PROSITE" id="PS50839">
    <property type="entry name" value="CHASE"/>
    <property type="match status" value="1"/>
</dbReference>
<dbReference type="Pfam" id="PF13188">
    <property type="entry name" value="PAS_8"/>
    <property type="match status" value="1"/>
</dbReference>
<feature type="domain" description="PAC" evidence="13">
    <location>
        <begin position="437"/>
        <end position="489"/>
    </location>
</feature>
<dbReference type="InterPro" id="IPR036890">
    <property type="entry name" value="HATPase_C_sf"/>
</dbReference>
<dbReference type="PROSITE" id="PS50112">
    <property type="entry name" value="PAS"/>
    <property type="match status" value="1"/>
</dbReference>
<evidence type="ECO:0000256" key="9">
    <source>
        <dbReference type="ARBA" id="ARBA00023136"/>
    </source>
</evidence>
<dbReference type="GO" id="GO:0030295">
    <property type="term" value="F:protein kinase activator activity"/>
    <property type="evidence" value="ECO:0007669"/>
    <property type="project" value="TreeGrafter"/>
</dbReference>
<evidence type="ECO:0000313" key="15">
    <source>
        <dbReference type="EMBL" id="TWT23726.1"/>
    </source>
</evidence>
<evidence type="ECO:0000259" key="13">
    <source>
        <dbReference type="PROSITE" id="PS50113"/>
    </source>
</evidence>
<dbReference type="Pfam" id="PF00512">
    <property type="entry name" value="HisKA"/>
    <property type="match status" value="1"/>
</dbReference>
<protein>
    <recommendedName>
        <fullName evidence="3">histidine kinase</fullName>
        <ecNumber evidence="3">2.7.13.3</ecNumber>
    </recommendedName>
</protein>
<dbReference type="InterPro" id="IPR036097">
    <property type="entry name" value="HisK_dim/P_sf"/>
</dbReference>
<keyword evidence="7" id="KW-0418">Kinase</keyword>
<dbReference type="CDD" id="cd00130">
    <property type="entry name" value="PAS"/>
    <property type="match status" value="1"/>
</dbReference>
<dbReference type="SMART" id="SM01079">
    <property type="entry name" value="CHASE"/>
    <property type="match status" value="1"/>
</dbReference>
<feature type="domain" description="Histidine kinase" evidence="11">
    <location>
        <begin position="518"/>
        <end position="737"/>
    </location>
</feature>
<dbReference type="PRINTS" id="PR00344">
    <property type="entry name" value="BCTRLSENSOR"/>
</dbReference>
<dbReference type="CDD" id="cd00082">
    <property type="entry name" value="HisKA"/>
    <property type="match status" value="1"/>
</dbReference>
<dbReference type="InterPro" id="IPR005467">
    <property type="entry name" value="His_kinase_dom"/>
</dbReference>
<dbReference type="PANTHER" id="PTHR42878:SF15">
    <property type="entry name" value="BACTERIOPHYTOCHROME"/>
    <property type="match status" value="1"/>
</dbReference>
<keyword evidence="4" id="KW-0597">Phosphoprotein</keyword>
<keyword evidence="8 10" id="KW-1133">Transmembrane helix</keyword>
<dbReference type="FunFam" id="3.30.565.10:FF:000006">
    <property type="entry name" value="Sensor histidine kinase WalK"/>
    <property type="match status" value="1"/>
</dbReference>
<dbReference type="Gene3D" id="3.30.565.10">
    <property type="entry name" value="Histidine kinase-like ATPase, C-terminal domain"/>
    <property type="match status" value="1"/>
</dbReference>
<dbReference type="InterPro" id="IPR035965">
    <property type="entry name" value="PAS-like_dom_sf"/>
</dbReference>
<dbReference type="EMBL" id="VOHK01000001">
    <property type="protein sequence ID" value="TWT23726.1"/>
    <property type="molecule type" value="Genomic_DNA"/>
</dbReference>
<accession>A0A5C5UCN9</accession>
<dbReference type="EC" id="2.7.13.3" evidence="3"/>
<dbReference type="FunFam" id="1.10.287.130:FF:000070">
    <property type="entry name" value="Histidine kinase sensor protein"/>
    <property type="match status" value="1"/>
</dbReference>
<dbReference type="SUPFAM" id="SSF55874">
    <property type="entry name" value="ATPase domain of HSP90 chaperone/DNA topoisomerase II/histidine kinase"/>
    <property type="match status" value="1"/>
</dbReference>
<dbReference type="Proteomes" id="UP000319980">
    <property type="component" value="Unassembled WGS sequence"/>
</dbReference>
<dbReference type="SMART" id="SM00091">
    <property type="entry name" value="PAS"/>
    <property type="match status" value="1"/>
</dbReference>
<dbReference type="GO" id="GO:0007234">
    <property type="term" value="P:osmosensory signaling via phosphorelay pathway"/>
    <property type="evidence" value="ECO:0007669"/>
    <property type="project" value="TreeGrafter"/>
</dbReference>
<gene>
    <name evidence="15" type="ORF">FQY83_03680</name>
</gene>
<evidence type="ECO:0000256" key="3">
    <source>
        <dbReference type="ARBA" id="ARBA00012438"/>
    </source>
</evidence>
<evidence type="ECO:0000259" key="12">
    <source>
        <dbReference type="PROSITE" id="PS50112"/>
    </source>
</evidence>
<keyword evidence="5" id="KW-0808">Transferase</keyword>
<dbReference type="Pfam" id="PF03924">
    <property type="entry name" value="CHASE"/>
    <property type="match status" value="1"/>
</dbReference>
<dbReference type="RefSeq" id="WP_146385071.1">
    <property type="nucleotide sequence ID" value="NZ_VOHK01000001.1"/>
</dbReference>
<dbReference type="Gene3D" id="3.30.450.20">
    <property type="entry name" value="PAS domain"/>
    <property type="match status" value="1"/>
</dbReference>
<dbReference type="Gene3D" id="1.10.287.130">
    <property type="match status" value="1"/>
</dbReference>
<name>A0A5C5UCN9_9GAMM</name>
<dbReference type="SUPFAM" id="SSF55785">
    <property type="entry name" value="PYP-like sensor domain (PAS domain)"/>
    <property type="match status" value="1"/>
</dbReference>
<evidence type="ECO:0000256" key="1">
    <source>
        <dbReference type="ARBA" id="ARBA00000085"/>
    </source>
</evidence>
<feature type="transmembrane region" description="Helical" evidence="10">
    <location>
        <begin position="21"/>
        <end position="41"/>
    </location>
</feature>
<dbReference type="SUPFAM" id="SSF47384">
    <property type="entry name" value="Homodimeric domain of signal transducing histidine kinase"/>
    <property type="match status" value="1"/>
</dbReference>
<reference evidence="15 16" key="1">
    <citation type="journal article" date="2008" name="Int. J. Syst. Evol. Microbiol.">
        <title>Luteimonas marina sp. nov., isolated from seawater.</title>
        <authorList>
            <person name="Baik K.S."/>
            <person name="Park S.C."/>
            <person name="Kim M.S."/>
            <person name="Kim E.M."/>
            <person name="Park C."/>
            <person name="Chun J."/>
            <person name="Seong C.N."/>
        </authorList>
    </citation>
    <scope>NUCLEOTIDE SEQUENCE [LARGE SCALE GENOMIC DNA]</scope>
    <source>
        <strain evidence="15 16">FR1330</strain>
    </source>
</reference>
<keyword evidence="16" id="KW-1185">Reference proteome</keyword>
<dbReference type="PANTHER" id="PTHR42878">
    <property type="entry name" value="TWO-COMPONENT HISTIDINE KINASE"/>
    <property type="match status" value="1"/>
</dbReference>
<feature type="domain" description="CHASE" evidence="14">
    <location>
        <begin position="150"/>
        <end position="256"/>
    </location>
</feature>
<dbReference type="InterPro" id="IPR003594">
    <property type="entry name" value="HATPase_dom"/>
</dbReference>
<dbReference type="AlphaFoldDB" id="A0A5C5UCN9"/>
<dbReference type="SMART" id="SM00387">
    <property type="entry name" value="HATPase_c"/>
    <property type="match status" value="1"/>
</dbReference>
<feature type="domain" description="PAS" evidence="12">
    <location>
        <begin position="368"/>
        <end position="422"/>
    </location>
</feature>
<evidence type="ECO:0000259" key="11">
    <source>
        <dbReference type="PROSITE" id="PS50109"/>
    </source>
</evidence>
<evidence type="ECO:0000256" key="6">
    <source>
        <dbReference type="ARBA" id="ARBA00022692"/>
    </source>
</evidence>
<dbReference type="Gene3D" id="3.30.450.350">
    <property type="entry name" value="CHASE domain"/>
    <property type="match status" value="1"/>
</dbReference>